<protein>
    <recommendedName>
        <fullName evidence="1">DUF4142 domain-containing protein</fullName>
    </recommendedName>
</protein>
<dbReference type="Gene3D" id="1.20.1260.10">
    <property type="match status" value="1"/>
</dbReference>
<feature type="domain" description="DUF4142" evidence="1">
    <location>
        <begin position="57"/>
        <end position="188"/>
    </location>
</feature>
<proteinExistence type="predicted"/>
<evidence type="ECO:0000313" key="3">
    <source>
        <dbReference type="Proteomes" id="UP000018454"/>
    </source>
</evidence>
<evidence type="ECO:0000259" key="1">
    <source>
        <dbReference type="Pfam" id="PF13628"/>
    </source>
</evidence>
<reference evidence="2 3" key="1">
    <citation type="journal article" date="2011" name="Science">
        <title>Drosophila microbiome modulates host developmental and metabolic homeostasis via insulin signaling.</title>
        <authorList>
            <person name="Shin S.C."/>
            <person name="Kim S.H."/>
            <person name="You H."/>
            <person name="Kim B."/>
            <person name="Kim A.C."/>
            <person name="Lee K.A."/>
            <person name="Yoon J.H."/>
            <person name="Ryu J.H."/>
            <person name="Lee W.J."/>
        </authorList>
    </citation>
    <scope>NUCLEOTIDE SEQUENCE [LARGE SCALE GENOMIC DNA]</scope>
    <source>
        <strain evidence="2 3">DM001</strain>
    </source>
</reference>
<name>F1YUP4_9PROT</name>
<dbReference type="PANTHER" id="PTHR38593:SF1">
    <property type="entry name" value="BLR2558 PROTEIN"/>
    <property type="match status" value="1"/>
</dbReference>
<evidence type="ECO:0000313" key="2">
    <source>
        <dbReference type="EMBL" id="EGE47451.1"/>
    </source>
</evidence>
<dbReference type="PANTHER" id="PTHR38593">
    <property type="entry name" value="BLR2558 PROTEIN"/>
    <property type="match status" value="1"/>
</dbReference>
<dbReference type="Pfam" id="PF13628">
    <property type="entry name" value="DUF4142"/>
    <property type="match status" value="1"/>
</dbReference>
<dbReference type="AlphaFoldDB" id="F1YUP4"/>
<gene>
    <name evidence="2" type="ORF">APO_1668</name>
</gene>
<dbReference type="InterPro" id="IPR025419">
    <property type="entry name" value="DUF4142"/>
</dbReference>
<comment type="caution">
    <text evidence="2">The sequence shown here is derived from an EMBL/GenBank/DDBJ whole genome shotgun (WGS) entry which is preliminary data.</text>
</comment>
<dbReference type="Proteomes" id="UP000018454">
    <property type="component" value="Unassembled WGS sequence"/>
</dbReference>
<sequence length="190" mass="20898">MRPKENFLIMLALSRCKALTYSPLLIGLFALSACISPGQPPAPPLPALAQAAPFTSADANFVQQLNEMDLTHIALANLAKTHSARNDIALLSPTIVKDLTENHNTLTKLATTHTLTLPAKPSAQNQKIIDRLQHLYGSAFDRSYSRYFMSSTAKMKLVLTTEITTSKNTDLIKIATDIMTKIKTYQSQIK</sequence>
<dbReference type="PROSITE" id="PS51257">
    <property type="entry name" value="PROKAR_LIPOPROTEIN"/>
    <property type="match status" value="1"/>
</dbReference>
<accession>F1YUP4</accession>
<dbReference type="EMBL" id="AEUP01000029">
    <property type="protein sequence ID" value="EGE47451.1"/>
    <property type="molecule type" value="Genomic_DNA"/>
</dbReference>
<organism evidence="2 3">
    <name type="scientific">Acetobacter pomorum DM001</name>
    <dbReference type="NCBI Taxonomy" id="945681"/>
    <lineage>
        <taxon>Bacteria</taxon>
        <taxon>Pseudomonadati</taxon>
        <taxon>Pseudomonadota</taxon>
        <taxon>Alphaproteobacteria</taxon>
        <taxon>Acetobacterales</taxon>
        <taxon>Acetobacteraceae</taxon>
        <taxon>Acetobacter</taxon>
    </lineage>
</organism>
<dbReference type="InterPro" id="IPR012347">
    <property type="entry name" value="Ferritin-like"/>
</dbReference>